<evidence type="ECO:0000313" key="4">
    <source>
        <dbReference type="Proteomes" id="UP001519064"/>
    </source>
</evidence>
<keyword evidence="4" id="KW-1185">Reference proteome</keyword>
<name>A0ABS3XCB7_9ACTN</name>
<protein>
    <submittedName>
        <fullName evidence="3">SH3 domain-containing protein</fullName>
    </submittedName>
</protein>
<feature type="chain" id="PRO_5045245673" evidence="2">
    <location>
        <begin position="27"/>
        <end position="146"/>
    </location>
</feature>
<dbReference type="Proteomes" id="UP001519064">
    <property type="component" value="Unassembled WGS sequence"/>
</dbReference>
<keyword evidence="2" id="KW-0732">Signal</keyword>
<evidence type="ECO:0000256" key="1">
    <source>
        <dbReference type="SAM" id="MobiDB-lite"/>
    </source>
</evidence>
<dbReference type="EMBL" id="JADKMA010000067">
    <property type="protein sequence ID" value="MBO8193015.1"/>
    <property type="molecule type" value="Genomic_DNA"/>
</dbReference>
<organism evidence="3 4">
    <name type="scientific">Streptomyces oryzae</name>
    <dbReference type="NCBI Taxonomy" id="1434886"/>
    <lineage>
        <taxon>Bacteria</taxon>
        <taxon>Bacillati</taxon>
        <taxon>Actinomycetota</taxon>
        <taxon>Actinomycetes</taxon>
        <taxon>Kitasatosporales</taxon>
        <taxon>Streptomycetaceae</taxon>
        <taxon>Streptomyces</taxon>
    </lineage>
</organism>
<evidence type="ECO:0000256" key="2">
    <source>
        <dbReference type="SAM" id="SignalP"/>
    </source>
</evidence>
<evidence type="ECO:0000313" key="3">
    <source>
        <dbReference type="EMBL" id="MBO8193015.1"/>
    </source>
</evidence>
<gene>
    <name evidence="3" type="ORF">ITI46_15270</name>
</gene>
<proteinExistence type="predicted"/>
<dbReference type="RefSeq" id="WP_209240082.1">
    <property type="nucleotide sequence ID" value="NZ_JADKMA010000067.1"/>
</dbReference>
<feature type="signal peptide" evidence="2">
    <location>
        <begin position="1"/>
        <end position="26"/>
    </location>
</feature>
<comment type="caution">
    <text evidence="3">The sequence shown here is derived from an EMBL/GenBank/DDBJ whole genome shotgun (WGS) entry which is preliminary data.</text>
</comment>
<accession>A0ABS3XCB7</accession>
<sequence>MKNVLKGSRALLVGGALLTGALTVTAAGTATAAPQSSGDSAVSSSRGVAGAPAPSATVATYTVNVWARVNHRTGPHTSSSLIGTLGTGDNPHQAQCWIYGDTVTAEGYTNNIWIKAYNKAAKKWGYSSAIYFKGDKRANLPYSAKC</sequence>
<reference evidence="3 4" key="1">
    <citation type="submission" date="2020-11" db="EMBL/GenBank/DDBJ databases">
        <title>Streptomyces spirodelae sp. nov., isolated from duckweed.</title>
        <authorList>
            <person name="Saimee Y."/>
            <person name="Duangmal K."/>
        </authorList>
    </citation>
    <scope>NUCLEOTIDE SEQUENCE [LARGE SCALE GENOMIC DNA]</scope>
    <source>
        <strain evidence="3 4">S16-07</strain>
    </source>
</reference>
<feature type="region of interest" description="Disordered" evidence="1">
    <location>
        <begin position="33"/>
        <end position="52"/>
    </location>
</feature>